<dbReference type="RefSeq" id="WP_255898182.1">
    <property type="nucleotide sequence ID" value="NZ_JAFMZO010000001.1"/>
</dbReference>
<evidence type="ECO:0000256" key="1">
    <source>
        <dbReference type="SAM" id="Coils"/>
    </source>
</evidence>
<name>A0ABW4ZKA9_9SPHI</name>
<keyword evidence="3" id="KW-1185">Reference proteome</keyword>
<evidence type="ECO:0000313" key="3">
    <source>
        <dbReference type="Proteomes" id="UP001597387"/>
    </source>
</evidence>
<dbReference type="EMBL" id="JBHUHZ010000001">
    <property type="protein sequence ID" value="MFD2161977.1"/>
    <property type="molecule type" value="Genomic_DNA"/>
</dbReference>
<comment type="caution">
    <text evidence="2">The sequence shown here is derived from an EMBL/GenBank/DDBJ whole genome shotgun (WGS) entry which is preliminary data.</text>
</comment>
<sequence>MESKVLSSTGFLHEFSIEELYVLTTHWLSDIGFFEQEINYFQSLINRYFLPAVEEQNVMLIQSLASHFESLDLRKEQLKNNIIQHQQHLSTFLDKSQVENEAHLNVLHSNLEGKLFEFIKTLRQIKLEFFNATKFSGKLKKAETKA</sequence>
<gene>
    <name evidence="2" type="ORF">ACFSJU_06200</name>
</gene>
<accession>A0ABW4ZKA9</accession>
<proteinExistence type="predicted"/>
<dbReference type="Proteomes" id="UP001597387">
    <property type="component" value="Unassembled WGS sequence"/>
</dbReference>
<evidence type="ECO:0000313" key="2">
    <source>
        <dbReference type="EMBL" id="MFD2161977.1"/>
    </source>
</evidence>
<organism evidence="2 3">
    <name type="scientific">Paradesertivirga mongoliensis</name>
    <dbReference type="NCBI Taxonomy" id="2100740"/>
    <lineage>
        <taxon>Bacteria</taxon>
        <taxon>Pseudomonadati</taxon>
        <taxon>Bacteroidota</taxon>
        <taxon>Sphingobacteriia</taxon>
        <taxon>Sphingobacteriales</taxon>
        <taxon>Sphingobacteriaceae</taxon>
        <taxon>Paradesertivirga</taxon>
    </lineage>
</organism>
<feature type="coiled-coil region" evidence="1">
    <location>
        <begin position="61"/>
        <end position="88"/>
    </location>
</feature>
<keyword evidence="1" id="KW-0175">Coiled coil</keyword>
<reference evidence="3" key="1">
    <citation type="journal article" date="2019" name="Int. J. Syst. Evol. Microbiol.">
        <title>The Global Catalogue of Microorganisms (GCM) 10K type strain sequencing project: providing services to taxonomists for standard genome sequencing and annotation.</title>
        <authorList>
            <consortium name="The Broad Institute Genomics Platform"/>
            <consortium name="The Broad Institute Genome Sequencing Center for Infectious Disease"/>
            <person name="Wu L."/>
            <person name="Ma J."/>
        </authorList>
    </citation>
    <scope>NUCLEOTIDE SEQUENCE [LARGE SCALE GENOMIC DNA]</scope>
    <source>
        <strain evidence="3">KCTC 42217</strain>
    </source>
</reference>
<protein>
    <submittedName>
        <fullName evidence="2">Uncharacterized protein</fullName>
    </submittedName>
</protein>